<dbReference type="AlphaFoldDB" id="A0A0C9MKH1"/>
<dbReference type="InterPro" id="IPR044926">
    <property type="entry name" value="RGS_subdomain_2"/>
</dbReference>
<evidence type="ECO:0000256" key="1">
    <source>
        <dbReference type="SAM" id="MobiDB-lite"/>
    </source>
</evidence>
<dbReference type="CDD" id="cd07440">
    <property type="entry name" value="RGS"/>
    <property type="match status" value="1"/>
</dbReference>
<protein>
    <recommendedName>
        <fullName evidence="2">RGS domain-containing protein</fullName>
    </recommendedName>
</protein>
<dbReference type="InterPro" id="IPR036305">
    <property type="entry name" value="RGS_sf"/>
</dbReference>
<dbReference type="SMART" id="SM00315">
    <property type="entry name" value="RGS"/>
    <property type="match status" value="1"/>
</dbReference>
<dbReference type="PROSITE" id="PS50132">
    <property type="entry name" value="RGS"/>
    <property type="match status" value="1"/>
</dbReference>
<feature type="compositionally biased region" description="Low complexity" evidence="1">
    <location>
        <begin position="1"/>
        <end position="16"/>
    </location>
</feature>
<sequence length="427" mass="47246">MPTSSSSSLSSTASATRSKRRPSYLNLSTSQQNDIVSDVLSPRTPRSISKSRRSSVVAEHVQEVIESNAGSRRGSMVSSNSIIAAVAGAGGPPLLSDSTNSYFQDLSSQDDEAIRSETPTLKARTGSSEDLRNRLSSTAASGSGDSSTSNRRTRSSSISSLLGSTHVLPSFDVHTLYKIKTTRSSRKLDRFFGEYAPHDICIKEIRKEGLKAILESKAPLCYFLYHLLEEYSSENLQLATAQHIFNTYLTRNSYFEVNLDDKVRRTVTQSLEKKNAKTCFESAKRAVYSLLESSYMRFQNTDTFQDMVKQCGELTAHYNDEARAAAVNKLLAYVEQQHLKIYANDNPTAVFQSTTIRRHELIKSMIHEFCRTLVGVEFNYYTPDTSSSNGSSSIHEEPSDATAPGANKFRHVGFPSFGNGPNASKKR</sequence>
<feature type="compositionally biased region" description="Polar residues" evidence="1">
    <location>
        <begin position="25"/>
        <end position="35"/>
    </location>
</feature>
<feature type="domain" description="RGS" evidence="2">
    <location>
        <begin position="228"/>
        <end position="308"/>
    </location>
</feature>
<name>A0A0C9MKH1_9FUNG</name>
<dbReference type="SUPFAM" id="SSF48097">
    <property type="entry name" value="Regulator of G-protein signaling, RGS"/>
    <property type="match status" value="1"/>
</dbReference>
<feature type="compositionally biased region" description="Low complexity" evidence="1">
    <location>
        <begin position="135"/>
        <end position="156"/>
    </location>
</feature>
<feature type="region of interest" description="Disordered" evidence="1">
    <location>
        <begin position="1"/>
        <end position="55"/>
    </location>
</feature>
<proteinExistence type="predicted"/>
<dbReference type="PANTHER" id="PTHR10845:SF192">
    <property type="entry name" value="DOUBLE HIT, ISOFORM B"/>
    <property type="match status" value="1"/>
</dbReference>
<evidence type="ECO:0000259" key="2">
    <source>
        <dbReference type="PROSITE" id="PS50132"/>
    </source>
</evidence>
<dbReference type="Pfam" id="PF00615">
    <property type="entry name" value="RGS"/>
    <property type="match status" value="1"/>
</dbReference>
<feature type="region of interest" description="Disordered" evidence="1">
    <location>
        <begin position="108"/>
        <end position="156"/>
    </location>
</feature>
<gene>
    <name evidence="3" type="ORF">MAM1_0020c01776</name>
</gene>
<organism evidence="3">
    <name type="scientific">Mucor ambiguus</name>
    <dbReference type="NCBI Taxonomy" id="91626"/>
    <lineage>
        <taxon>Eukaryota</taxon>
        <taxon>Fungi</taxon>
        <taxon>Fungi incertae sedis</taxon>
        <taxon>Mucoromycota</taxon>
        <taxon>Mucoromycotina</taxon>
        <taxon>Mucoromycetes</taxon>
        <taxon>Mucorales</taxon>
        <taxon>Mucorineae</taxon>
        <taxon>Mucoraceae</taxon>
        <taxon>Mucor</taxon>
    </lineage>
</organism>
<dbReference type="OrthoDB" id="196547at2759"/>
<dbReference type="Gene3D" id="1.10.167.10">
    <property type="entry name" value="Regulator of G-protein Signalling 4, domain 2"/>
    <property type="match status" value="1"/>
</dbReference>
<dbReference type="Proteomes" id="UP000053815">
    <property type="component" value="Unassembled WGS sequence"/>
</dbReference>
<accession>A0A0C9MKH1</accession>
<feature type="region of interest" description="Disordered" evidence="1">
    <location>
        <begin position="386"/>
        <end position="427"/>
    </location>
</feature>
<dbReference type="EMBL" id="DF836309">
    <property type="protein sequence ID" value="GAN02333.1"/>
    <property type="molecule type" value="Genomic_DNA"/>
</dbReference>
<dbReference type="PANTHER" id="PTHR10845">
    <property type="entry name" value="REGULATOR OF G PROTEIN SIGNALING"/>
    <property type="match status" value="1"/>
</dbReference>
<keyword evidence="4" id="KW-1185">Reference proteome</keyword>
<dbReference type="InterPro" id="IPR016137">
    <property type="entry name" value="RGS"/>
</dbReference>
<evidence type="ECO:0000313" key="3">
    <source>
        <dbReference type="EMBL" id="GAN02333.1"/>
    </source>
</evidence>
<dbReference type="STRING" id="91626.A0A0C9MKH1"/>
<evidence type="ECO:0000313" key="4">
    <source>
        <dbReference type="Proteomes" id="UP000053815"/>
    </source>
</evidence>
<reference evidence="3" key="1">
    <citation type="submission" date="2014-09" db="EMBL/GenBank/DDBJ databases">
        <title>Draft genome sequence of an oleaginous Mucoromycotina fungus Mucor ambiguus NBRC6742.</title>
        <authorList>
            <person name="Takeda I."/>
            <person name="Yamane N."/>
            <person name="Morita T."/>
            <person name="Tamano K."/>
            <person name="Machida M."/>
            <person name="Baker S."/>
            <person name="Koike H."/>
        </authorList>
    </citation>
    <scope>NUCLEOTIDE SEQUENCE</scope>
    <source>
        <strain evidence="3">NBRC 6742</strain>
    </source>
</reference>